<accession>A0AAN0JJN9</accession>
<name>A0AAN0JJN9_AMPQE</name>
<dbReference type="InterPro" id="IPR048589">
    <property type="entry name" value="SAMD1-like_WH"/>
</dbReference>
<dbReference type="FunFam" id="3.30.40.10:FF:000005">
    <property type="entry name" value="zinc finger protein isoform X1"/>
    <property type="match status" value="1"/>
</dbReference>
<dbReference type="AlphaFoldDB" id="A0AAN0JJN9"/>
<dbReference type="KEGG" id="aqu:109585321"/>
<dbReference type="SMART" id="SM00249">
    <property type="entry name" value="PHD"/>
    <property type="match status" value="2"/>
</dbReference>
<organism evidence="23 24">
    <name type="scientific">Amphimedon queenslandica</name>
    <name type="common">Sponge</name>
    <dbReference type="NCBI Taxonomy" id="400682"/>
    <lineage>
        <taxon>Eukaryota</taxon>
        <taxon>Metazoa</taxon>
        <taxon>Porifera</taxon>
        <taxon>Demospongiae</taxon>
        <taxon>Heteroscleromorpha</taxon>
        <taxon>Haplosclerida</taxon>
        <taxon>Niphatidae</taxon>
        <taxon>Amphimedon</taxon>
    </lineage>
</organism>
<keyword evidence="13" id="KW-0156">Chromatin regulator</keyword>
<keyword evidence="17" id="KW-0539">Nucleus</keyword>
<dbReference type="EnsemblMetazoa" id="XM_020001334.1">
    <property type="protein sequence ID" value="XP_019856893.1"/>
    <property type="gene ID" value="LOC109585321"/>
</dbReference>
<dbReference type="GO" id="GO:0006357">
    <property type="term" value="P:regulation of transcription by RNA polymerase II"/>
    <property type="evidence" value="ECO:0007669"/>
    <property type="project" value="TreeGrafter"/>
</dbReference>
<dbReference type="InterPro" id="IPR001965">
    <property type="entry name" value="Znf_PHD"/>
</dbReference>
<dbReference type="InterPro" id="IPR002717">
    <property type="entry name" value="HAT_MYST-type"/>
</dbReference>
<dbReference type="GO" id="GO:0040029">
    <property type="term" value="P:epigenetic regulation of gene expression"/>
    <property type="evidence" value="ECO:0007669"/>
    <property type="project" value="UniProtKB-ARBA"/>
</dbReference>
<dbReference type="PANTHER" id="PTHR10615:SF217">
    <property type="entry name" value="HISTONE ACETYLTRANSFERASE"/>
    <property type="match status" value="1"/>
</dbReference>
<dbReference type="Gene3D" id="3.30.40.10">
    <property type="entry name" value="Zinc/RING finger domain, C3HC4 (zinc finger)"/>
    <property type="match status" value="1"/>
</dbReference>
<dbReference type="Pfam" id="PF01853">
    <property type="entry name" value="MOZ_SAS"/>
    <property type="match status" value="1"/>
</dbReference>
<dbReference type="GO" id="GO:0003712">
    <property type="term" value="F:transcription coregulator activity"/>
    <property type="evidence" value="ECO:0007669"/>
    <property type="project" value="TreeGrafter"/>
</dbReference>
<evidence type="ECO:0000259" key="22">
    <source>
        <dbReference type="PROSITE" id="PS52014"/>
    </source>
</evidence>
<evidence type="ECO:0000256" key="10">
    <source>
        <dbReference type="ARBA" id="ARBA00022771"/>
    </source>
</evidence>
<dbReference type="InterPro" id="IPR016181">
    <property type="entry name" value="Acyl_CoA_acyltransferase"/>
</dbReference>
<evidence type="ECO:0000256" key="7">
    <source>
        <dbReference type="ARBA" id="ARBA00022679"/>
    </source>
</evidence>
<reference evidence="23" key="2">
    <citation type="submission" date="2024-06" db="UniProtKB">
        <authorList>
            <consortium name="EnsemblMetazoa"/>
        </authorList>
    </citation>
    <scope>IDENTIFICATION</scope>
</reference>
<evidence type="ECO:0000256" key="13">
    <source>
        <dbReference type="ARBA" id="ARBA00022853"/>
    </source>
</evidence>
<proteinExistence type="inferred from homology"/>
<dbReference type="SUPFAM" id="SSF57903">
    <property type="entry name" value="FYVE/PHD zinc finger"/>
    <property type="match status" value="2"/>
</dbReference>
<dbReference type="GeneID" id="109585321"/>
<dbReference type="GO" id="GO:0010484">
    <property type="term" value="F:histone H3 acetyltransferase activity"/>
    <property type="evidence" value="ECO:0007669"/>
    <property type="project" value="TreeGrafter"/>
</dbReference>
<evidence type="ECO:0000256" key="19">
    <source>
        <dbReference type="SAM" id="MobiDB-lite"/>
    </source>
</evidence>
<dbReference type="Gene3D" id="3.30.60.60">
    <property type="entry name" value="N-acetyl transferase-like"/>
    <property type="match status" value="1"/>
</dbReference>
<dbReference type="Gene3D" id="3.40.630.30">
    <property type="match status" value="1"/>
</dbReference>
<evidence type="ECO:0000259" key="20">
    <source>
        <dbReference type="PROSITE" id="PS50016"/>
    </source>
</evidence>
<dbReference type="EC" id="2.3.1.48" evidence="3"/>
<evidence type="ECO:0000256" key="9">
    <source>
        <dbReference type="ARBA" id="ARBA00022737"/>
    </source>
</evidence>
<keyword evidence="11" id="KW-0862">Zinc</keyword>
<keyword evidence="5" id="KW-1017">Isopeptide bond</keyword>
<dbReference type="GO" id="GO:0005634">
    <property type="term" value="C:nucleus"/>
    <property type="evidence" value="ECO:0007669"/>
    <property type="project" value="UniProtKB-SubCell"/>
</dbReference>
<feature type="domain" description="MYST-type HAT" evidence="21">
    <location>
        <begin position="415"/>
        <end position="584"/>
    </location>
</feature>
<feature type="domain" description="SAMD1-like winged helix (WH)" evidence="22">
    <location>
        <begin position="28"/>
        <end position="104"/>
    </location>
</feature>
<keyword evidence="24" id="KW-1185">Reference proteome</keyword>
<dbReference type="InterPro" id="IPR013083">
    <property type="entry name" value="Znf_RING/FYVE/PHD"/>
</dbReference>
<keyword evidence="15" id="KW-0805">Transcription regulation</keyword>
<evidence type="ECO:0000256" key="15">
    <source>
        <dbReference type="ARBA" id="ARBA00023015"/>
    </source>
</evidence>
<dbReference type="PROSITE" id="PS50016">
    <property type="entry name" value="ZF_PHD_2"/>
    <property type="match status" value="2"/>
</dbReference>
<dbReference type="PANTHER" id="PTHR10615">
    <property type="entry name" value="HISTONE ACETYLTRANSFERASE"/>
    <property type="match status" value="1"/>
</dbReference>
<evidence type="ECO:0000256" key="3">
    <source>
        <dbReference type="ARBA" id="ARBA00013184"/>
    </source>
</evidence>
<keyword evidence="10 18" id="KW-0863">Zinc-finger</keyword>
<keyword evidence="4" id="KW-0678">Repressor</keyword>
<evidence type="ECO:0000256" key="1">
    <source>
        <dbReference type="ARBA" id="ARBA00004123"/>
    </source>
</evidence>
<dbReference type="Proteomes" id="UP000007879">
    <property type="component" value="Unassembled WGS sequence"/>
</dbReference>
<keyword evidence="7" id="KW-0808">Transferase</keyword>
<evidence type="ECO:0000313" key="23">
    <source>
        <dbReference type="EnsemblMetazoa" id="XP_019856893.1"/>
    </source>
</evidence>
<feature type="region of interest" description="Disordered" evidence="19">
    <location>
        <begin position="344"/>
        <end position="385"/>
    </location>
</feature>
<protein>
    <recommendedName>
        <fullName evidence="3">histone acetyltransferase</fullName>
        <ecNumber evidence="3">2.3.1.48</ecNumber>
    </recommendedName>
</protein>
<keyword evidence="14" id="KW-0007">Acetylation</keyword>
<evidence type="ECO:0000256" key="16">
    <source>
        <dbReference type="ARBA" id="ARBA00023163"/>
    </source>
</evidence>
<sequence length="584" mass="65986">MPRTRKNKGESPEETSSPGADQDSDSGIPEGLDNSIVSKLIASIHRIKGQKQRPGEERICTTMSNKYGIAPEVTLDQLEKAVSACKVVKLINKGLPSYRDPATVTQTKGPANSADIHRMIKKSILLINLGGCTLKEIEEKICSDYGLILTPELSDQIKTTIARMVEKGDLEKKGRLVKVAVKILEPFPSPKARPNSICSFCLGTEENNRDKQYEQLLSCHECGNSGHPSCLKYSKELVEFITAEPWLCLECKKCIYCNASANADDLLICDACDKGFHMVCLDPPISSLPEGRWVCPICVPPPNRRRGPIRGSISTECPPRKKARKSTLSHYGDFVNDFEELYSQTPSLPRSSSSRKRRKKSETEDPNAGHRCSTDGHTPLPPGVTESDLALFKKAQEKALQVMSSSLIPLDQYDSHTRLPQEIEFGRYSIETWYSSPYPQEYATLQKLFICEFCLQYVKSRTLLKRHRAKCLWFHPPANEIYRKGDISIFEVDGQVGKIYCQNLCLLAKLFLDHKTLYYDVEPFLFYVLTKNDSKGCHFVGYFSKEKSCQQKYNVSCIMTMPQYQRQGFGRFLIDFSYLLSRVE</sequence>
<dbReference type="Pfam" id="PF21524">
    <property type="entry name" value="SAMD1_WH"/>
    <property type="match status" value="1"/>
</dbReference>
<evidence type="ECO:0000256" key="2">
    <source>
        <dbReference type="ARBA" id="ARBA00010107"/>
    </source>
</evidence>
<evidence type="ECO:0000256" key="17">
    <source>
        <dbReference type="ARBA" id="ARBA00023242"/>
    </source>
</evidence>
<dbReference type="GO" id="GO:0070775">
    <property type="term" value="C:H3 histone acetyltransferase complex"/>
    <property type="evidence" value="ECO:0007669"/>
    <property type="project" value="UniProtKB-ARBA"/>
</dbReference>
<evidence type="ECO:0000313" key="24">
    <source>
        <dbReference type="Proteomes" id="UP000007879"/>
    </source>
</evidence>
<feature type="domain" description="PHD-type" evidence="20">
    <location>
        <begin position="195"/>
        <end position="254"/>
    </location>
</feature>
<dbReference type="Pfam" id="PF00628">
    <property type="entry name" value="PHD"/>
    <property type="match status" value="1"/>
</dbReference>
<evidence type="ECO:0000256" key="12">
    <source>
        <dbReference type="ARBA" id="ARBA00022843"/>
    </source>
</evidence>
<feature type="domain" description="PHD-type" evidence="20">
    <location>
        <begin position="251"/>
        <end position="301"/>
    </location>
</feature>
<dbReference type="PROSITE" id="PS52014">
    <property type="entry name" value="SAMD1_WH"/>
    <property type="match status" value="1"/>
</dbReference>
<dbReference type="InterPro" id="IPR019787">
    <property type="entry name" value="Znf_PHD-finger"/>
</dbReference>
<keyword evidence="16" id="KW-0804">Transcription</keyword>
<evidence type="ECO:0000256" key="8">
    <source>
        <dbReference type="ARBA" id="ARBA00022723"/>
    </source>
</evidence>
<evidence type="ECO:0000256" key="14">
    <source>
        <dbReference type="ARBA" id="ARBA00022990"/>
    </source>
</evidence>
<feature type="region of interest" description="Disordered" evidence="19">
    <location>
        <begin position="1"/>
        <end position="32"/>
    </location>
</feature>
<keyword evidence="8" id="KW-0479">Metal-binding</keyword>
<keyword evidence="9" id="KW-0677">Repeat</keyword>
<dbReference type="GO" id="GO:0003677">
    <property type="term" value="F:DNA binding"/>
    <property type="evidence" value="ECO:0007669"/>
    <property type="project" value="InterPro"/>
</dbReference>
<evidence type="ECO:0000256" key="5">
    <source>
        <dbReference type="ARBA" id="ARBA00022499"/>
    </source>
</evidence>
<dbReference type="FunFam" id="3.40.630.30:FF:000001">
    <property type="entry name" value="Histone acetyltransferase"/>
    <property type="match status" value="1"/>
</dbReference>
<dbReference type="GO" id="GO:0003682">
    <property type="term" value="F:chromatin binding"/>
    <property type="evidence" value="ECO:0007669"/>
    <property type="project" value="TreeGrafter"/>
</dbReference>
<dbReference type="InterPro" id="IPR050603">
    <property type="entry name" value="MYST_HAT"/>
</dbReference>
<dbReference type="SUPFAM" id="SSF55729">
    <property type="entry name" value="Acyl-CoA N-acyltransferases (Nat)"/>
    <property type="match status" value="1"/>
</dbReference>
<reference evidence="24" key="1">
    <citation type="journal article" date="2010" name="Nature">
        <title>The Amphimedon queenslandica genome and the evolution of animal complexity.</title>
        <authorList>
            <person name="Srivastava M."/>
            <person name="Simakov O."/>
            <person name="Chapman J."/>
            <person name="Fahey B."/>
            <person name="Gauthier M.E."/>
            <person name="Mitros T."/>
            <person name="Richards G.S."/>
            <person name="Conaco C."/>
            <person name="Dacre M."/>
            <person name="Hellsten U."/>
            <person name="Larroux C."/>
            <person name="Putnam N.H."/>
            <person name="Stanke M."/>
            <person name="Adamska M."/>
            <person name="Darling A."/>
            <person name="Degnan S.M."/>
            <person name="Oakley T.H."/>
            <person name="Plachetzki D.C."/>
            <person name="Zhai Y."/>
            <person name="Adamski M."/>
            <person name="Calcino A."/>
            <person name="Cummins S.F."/>
            <person name="Goodstein D.M."/>
            <person name="Harris C."/>
            <person name="Jackson D.J."/>
            <person name="Leys S.P."/>
            <person name="Shu S."/>
            <person name="Woodcroft B.J."/>
            <person name="Vervoort M."/>
            <person name="Kosik K.S."/>
            <person name="Manning G."/>
            <person name="Degnan B.M."/>
            <person name="Rokhsar D.S."/>
        </authorList>
    </citation>
    <scope>NUCLEOTIDE SEQUENCE [LARGE SCALE GENOMIC DNA]</scope>
</reference>
<dbReference type="CDD" id="cd15527">
    <property type="entry name" value="PHD2_KAT6A_6B"/>
    <property type="match status" value="1"/>
</dbReference>
<dbReference type="FunFam" id="3.30.60.60:FF:000001">
    <property type="entry name" value="Histone acetyltransferase"/>
    <property type="match status" value="1"/>
</dbReference>
<evidence type="ECO:0000256" key="11">
    <source>
        <dbReference type="ARBA" id="ARBA00022833"/>
    </source>
</evidence>
<dbReference type="InterPro" id="IPR011011">
    <property type="entry name" value="Znf_FYVE_PHD"/>
</dbReference>
<evidence type="ECO:0000256" key="6">
    <source>
        <dbReference type="ARBA" id="ARBA00022553"/>
    </source>
</evidence>
<dbReference type="Pfam" id="PF17772">
    <property type="entry name" value="zf-MYST"/>
    <property type="match status" value="1"/>
</dbReference>
<dbReference type="GO" id="GO:0008270">
    <property type="term" value="F:zinc ion binding"/>
    <property type="evidence" value="ECO:0007669"/>
    <property type="project" value="UniProtKB-KW"/>
</dbReference>
<evidence type="ECO:0000259" key="21">
    <source>
        <dbReference type="PROSITE" id="PS51726"/>
    </source>
</evidence>
<dbReference type="InterPro" id="IPR040706">
    <property type="entry name" value="Zf-MYST"/>
</dbReference>
<evidence type="ECO:0000256" key="18">
    <source>
        <dbReference type="PROSITE-ProRule" id="PRU00146"/>
    </source>
</evidence>
<dbReference type="CDD" id="cd15618">
    <property type="entry name" value="PHD1_MOZ_MORF"/>
    <property type="match status" value="1"/>
</dbReference>
<dbReference type="RefSeq" id="XP_019856893.1">
    <property type="nucleotide sequence ID" value="XM_020001334.1"/>
</dbReference>
<keyword evidence="6" id="KW-0597">Phosphoprotein</keyword>
<comment type="subcellular location">
    <subcellularLocation>
        <location evidence="1">Nucleus</location>
    </subcellularLocation>
</comment>
<dbReference type="PROSITE" id="PS51726">
    <property type="entry name" value="MYST_HAT"/>
    <property type="match status" value="1"/>
</dbReference>
<evidence type="ECO:0000256" key="4">
    <source>
        <dbReference type="ARBA" id="ARBA00022491"/>
    </source>
</evidence>
<keyword evidence="12" id="KW-0832">Ubl conjugation</keyword>
<comment type="similarity">
    <text evidence="2">Belongs to the MYST (SAS/MOZ) family.</text>
</comment>